<accession>C3X920</accession>
<keyword evidence="1" id="KW-1133">Transmembrane helix</keyword>
<evidence type="ECO:0000313" key="2">
    <source>
        <dbReference type="EMBL" id="EEO29696.1"/>
    </source>
</evidence>
<feature type="transmembrane region" description="Helical" evidence="1">
    <location>
        <begin position="14"/>
        <end position="38"/>
    </location>
</feature>
<feature type="transmembrane region" description="Helical" evidence="1">
    <location>
        <begin position="58"/>
        <end position="83"/>
    </location>
</feature>
<proteinExistence type="predicted"/>
<dbReference type="HOGENOM" id="CLU_128174_0_0_4"/>
<dbReference type="AlphaFoldDB" id="C3X920"/>
<gene>
    <name evidence="2" type="ORF">OFBG_00724</name>
</gene>
<dbReference type="EMBL" id="GG658170">
    <property type="protein sequence ID" value="EEO29696.1"/>
    <property type="molecule type" value="Genomic_DNA"/>
</dbReference>
<keyword evidence="1" id="KW-0472">Membrane</keyword>
<dbReference type="Proteomes" id="UP000005089">
    <property type="component" value="Unassembled WGS sequence"/>
</dbReference>
<protein>
    <recommendedName>
        <fullName evidence="4">DUF2569 domain-containing protein</fullName>
    </recommendedName>
</protein>
<reference evidence="2 3" key="1">
    <citation type="submission" date="2009-02" db="EMBL/GenBank/DDBJ databases">
        <title>The Genome Sequence of Oxalobacter formigenes OXCC13.</title>
        <authorList>
            <consortium name="The Broad Institute Genome Sequencing Platform"/>
            <person name="Ward D."/>
            <person name="Young S.K."/>
            <person name="Kodira C.D."/>
            <person name="Zeng Q."/>
            <person name="Koehrsen M."/>
            <person name="Alvarado L."/>
            <person name="Berlin A."/>
            <person name="Borenstein D."/>
            <person name="Chen Z."/>
            <person name="Engels R."/>
            <person name="Freedman E."/>
            <person name="Gellesch M."/>
            <person name="Goldberg J."/>
            <person name="Griggs A."/>
            <person name="Gujja S."/>
            <person name="Heiman D."/>
            <person name="Hepburn T."/>
            <person name="Howarth C."/>
            <person name="Jen D."/>
            <person name="Larson L."/>
            <person name="Lewis B."/>
            <person name="Mehta T."/>
            <person name="Park D."/>
            <person name="Pearson M."/>
            <person name="Roberts A."/>
            <person name="Saif S."/>
            <person name="Shea T."/>
            <person name="Shenoy N."/>
            <person name="Sisk P."/>
            <person name="Stolte C."/>
            <person name="Sykes S."/>
            <person name="Walk T."/>
            <person name="White J."/>
            <person name="Yandava C."/>
            <person name="Allison M.J."/>
            <person name="Lander E."/>
            <person name="Nusbaum C."/>
            <person name="Galagan J."/>
            <person name="Birren B."/>
        </authorList>
    </citation>
    <scope>NUCLEOTIDE SEQUENCE [LARGE SCALE GENOMIC DNA]</scope>
    <source>
        <strain evidence="2 3">OXCC13</strain>
    </source>
</reference>
<feature type="transmembrane region" description="Helical" evidence="1">
    <location>
        <begin position="128"/>
        <end position="147"/>
    </location>
</feature>
<evidence type="ECO:0008006" key="4">
    <source>
        <dbReference type="Google" id="ProtNLM"/>
    </source>
</evidence>
<name>C3X920_OXAFO</name>
<dbReference type="InterPro" id="IPR019690">
    <property type="entry name" value="DUF2569"/>
</dbReference>
<evidence type="ECO:0000313" key="3">
    <source>
        <dbReference type="Proteomes" id="UP000005089"/>
    </source>
</evidence>
<dbReference type="Pfam" id="PF10754">
    <property type="entry name" value="DUF2569"/>
    <property type="match status" value="1"/>
</dbReference>
<keyword evidence="1" id="KW-0812">Transmembrane</keyword>
<keyword evidence="3" id="KW-1185">Reference proteome</keyword>
<evidence type="ECO:0000256" key="1">
    <source>
        <dbReference type="SAM" id="Phobius"/>
    </source>
</evidence>
<sequence length="158" mass="17828">MNAKLSANPNLKGIGGWLLLLIFFLGLYIPVTGAWSLYREFILVPQKMPILESNPLWVQYRLMVWIVFGVLCALCFAAGYALWRVKRPMTVQLAIGVLWLSGPFVPVIYAAIASAIFNMDFSQALKPFWIGIFSTSVQSAIWTGYLVKSVRVKNTYYP</sequence>
<dbReference type="RefSeq" id="WP_005880366.1">
    <property type="nucleotide sequence ID" value="NZ_CP019430.1"/>
</dbReference>
<dbReference type="GeneID" id="77135367"/>
<organism evidence="2 3">
    <name type="scientific">Oxalobacter formigenes OXCC13</name>
    <dbReference type="NCBI Taxonomy" id="556269"/>
    <lineage>
        <taxon>Bacteria</taxon>
        <taxon>Pseudomonadati</taxon>
        <taxon>Pseudomonadota</taxon>
        <taxon>Betaproteobacteria</taxon>
        <taxon>Burkholderiales</taxon>
        <taxon>Oxalobacteraceae</taxon>
        <taxon>Oxalobacter</taxon>
    </lineage>
</organism>
<feature type="transmembrane region" description="Helical" evidence="1">
    <location>
        <begin position="95"/>
        <end position="116"/>
    </location>
</feature>